<evidence type="ECO:0000313" key="3">
    <source>
        <dbReference type="EMBL" id="NEV11193.1"/>
    </source>
</evidence>
<feature type="transmembrane region" description="Helical" evidence="1">
    <location>
        <begin position="48"/>
        <end position="67"/>
    </location>
</feature>
<evidence type="ECO:0000313" key="5">
    <source>
        <dbReference type="Proteomes" id="UP000526625"/>
    </source>
</evidence>
<evidence type="ECO:0000256" key="1">
    <source>
        <dbReference type="SAM" id="Phobius"/>
    </source>
</evidence>
<gene>
    <name evidence="2" type="ORF">GGD45_000706</name>
    <name evidence="3" type="ORF">GXW80_09290</name>
</gene>
<comment type="caution">
    <text evidence="3">The sequence shown here is derived from an EMBL/GenBank/DDBJ whole genome shotgun (WGS) entry which is preliminary data.</text>
</comment>
<accession>A0A6P1C6I7</accession>
<dbReference type="Proteomes" id="UP000471190">
    <property type="component" value="Unassembled WGS sequence"/>
</dbReference>
<dbReference type="RefSeq" id="WP_041677459.1">
    <property type="nucleotide sequence ID" value="NZ_JAADZA010000007.1"/>
</dbReference>
<keyword evidence="1" id="KW-0472">Membrane</keyword>
<feature type="transmembrane region" description="Helical" evidence="1">
    <location>
        <begin position="20"/>
        <end position="41"/>
    </location>
</feature>
<dbReference type="AlphaFoldDB" id="A0A6P1C6I7"/>
<dbReference type="EMBL" id="JAADZA010000007">
    <property type="protein sequence ID" value="NEV11193.1"/>
    <property type="molecule type" value="Genomic_DNA"/>
</dbReference>
<keyword evidence="5" id="KW-1185">Reference proteome</keyword>
<keyword evidence="1" id="KW-1133">Transmembrane helix</keyword>
<reference evidence="2 5" key="2">
    <citation type="submission" date="2020-08" db="EMBL/GenBank/DDBJ databases">
        <title>Genomic Encyclopedia of Type Strains, Phase IV (KMG-V): Genome sequencing to study the core and pangenomes of soil and plant-associated prokaryotes.</title>
        <authorList>
            <person name="Whitman W."/>
        </authorList>
    </citation>
    <scope>NUCLEOTIDE SEQUENCE [LARGE SCALE GENOMIC DNA]</scope>
    <source>
        <strain evidence="2 5">SEMIA 4059</strain>
    </source>
</reference>
<dbReference type="Proteomes" id="UP000526625">
    <property type="component" value="Unassembled WGS sequence"/>
</dbReference>
<keyword evidence="1" id="KW-0812">Transmembrane</keyword>
<evidence type="ECO:0000313" key="2">
    <source>
        <dbReference type="EMBL" id="MBB6490316.1"/>
    </source>
</evidence>
<protein>
    <submittedName>
        <fullName evidence="2">CHASE2 domain-containing sensor protein</fullName>
    </submittedName>
</protein>
<name>A0A6P1C6I7_RHITR</name>
<sequence>MDDRPPLWQTGERKYWVAKAAIFLFSSALAGVIVGMLVAFANWHIGKLIVLSSLGVCAVLLLLGRAVEFVEELLELVERIFPGWKSPK</sequence>
<proteinExistence type="predicted"/>
<dbReference type="EMBL" id="JACHBF010000002">
    <property type="protein sequence ID" value="MBB6490316.1"/>
    <property type="molecule type" value="Genomic_DNA"/>
</dbReference>
<evidence type="ECO:0000313" key="4">
    <source>
        <dbReference type="Proteomes" id="UP000471190"/>
    </source>
</evidence>
<reference evidence="3 4" key="1">
    <citation type="submission" date="2020-02" db="EMBL/GenBank/DDBJ databases">
        <title>Draft genome sequence of Rhizobium tropici.</title>
        <authorList>
            <person name="Khayi S."/>
            <person name="Jemo M."/>
        </authorList>
    </citation>
    <scope>NUCLEOTIDE SEQUENCE [LARGE SCALE GENOMIC DNA]</scope>
    <source>
        <strain evidence="3 4">A12</strain>
    </source>
</reference>
<organism evidence="3 4">
    <name type="scientific">Rhizobium tropici</name>
    <dbReference type="NCBI Taxonomy" id="398"/>
    <lineage>
        <taxon>Bacteria</taxon>
        <taxon>Pseudomonadati</taxon>
        <taxon>Pseudomonadota</taxon>
        <taxon>Alphaproteobacteria</taxon>
        <taxon>Hyphomicrobiales</taxon>
        <taxon>Rhizobiaceae</taxon>
        <taxon>Rhizobium/Agrobacterium group</taxon>
        <taxon>Rhizobium</taxon>
    </lineage>
</organism>